<dbReference type="AlphaFoldDB" id="A0A6J7L2F9"/>
<keyword evidence="3" id="KW-0804">Transcription</keyword>
<gene>
    <name evidence="5" type="ORF">UFOPK3861_00783</name>
</gene>
<protein>
    <submittedName>
        <fullName evidence="5">Unannotated protein</fullName>
    </submittedName>
</protein>
<evidence type="ECO:0000259" key="4">
    <source>
        <dbReference type="PROSITE" id="PS50932"/>
    </source>
</evidence>
<dbReference type="GO" id="GO:0003700">
    <property type="term" value="F:DNA-binding transcription factor activity"/>
    <property type="evidence" value="ECO:0007669"/>
    <property type="project" value="TreeGrafter"/>
</dbReference>
<evidence type="ECO:0000256" key="2">
    <source>
        <dbReference type="ARBA" id="ARBA00023125"/>
    </source>
</evidence>
<dbReference type="Pfam" id="PF13377">
    <property type="entry name" value="Peripla_BP_3"/>
    <property type="match status" value="1"/>
</dbReference>
<dbReference type="PANTHER" id="PTHR30146">
    <property type="entry name" value="LACI-RELATED TRANSCRIPTIONAL REPRESSOR"/>
    <property type="match status" value="1"/>
</dbReference>
<dbReference type="InterPro" id="IPR046335">
    <property type="entry name" value="LacI/GalR-like_sensor"/>
</dbReference>
<dbReference type="PANTHER" id="PTHR30146:SF109">
    <property type="entry name" value="HTH-TYPE TRANSCRIPTIONAL REGULATOR GALS"/>
    <property type="match status" value="1"/>
</dbReference>
<dbReference type="SMART" id="SM00354">
    <property type="entry name" value="HTH_LACI"/>
    <property type="match status" value="1"/>
</dbReference>
<evidence type="ECO:0000313" key="5">
    <source>
        <dbReference type="EMBL" id="CAB4960972.1"/>
    </source>
</evidence>
<accession>A0A6J7L2F9</accession>
<proteinExistence type="predicted"/>
<keyword evidence="1" id="KW-0805">Transcription regulation</keyword>
<dbReference type="InterPro" id="IPR028082">
    <property type="entry name" value="Peripla_BP_I"/>
</dbReference>
<name>A0A6J7L2F9_9ZZZZ</name>
<reference evidence="5" key="1">
    <citation type="submission" date="2020-05" db="EMBL/GenBank/DDBJ databases">
        <authorList>
            <person name="Chiriac C."/>
            <person name="Salcher M."/>
            <person name="Ghai R."/>
            <person name="Kavagutti S V."/>
        </authorList>
    </citation>
    <scope>NUCLEOTIDE SEQUENCE</scope>
</reference>
<dbReference type="EMBL" id="CAFBNQ010000086">
    <property type="protein sequence ID" value="CAB4960972.1"/>
    <property type="molecule type" value="Genomic_DNA"/>
</dbReference>
<dbReference type="Gene3D" id="1.10.260.40">
    <property type="entry name" value="lambda repressor-like DNA-binding domains"/>
    <property type="match status" value="1"/>
</dbReference>
<keyword evidence="2" id="KW-0238">DNA-binding</keyword>
<dbReference type="InterPro" id="IPR000843">
    <property type="entry name" value="HTH_LacI"/>
</dbReference>
<evidence type="ECO:0000256" key="3">
    <source>
        <dbReference type="ARBA" id="ARBA00023163"/>
    </source>
</evidence>
<dbReference type="Pfam" id="PF00356">
    <property type="entry name" value="LacI"/>
    <property type="match status" value="1"/>
</dbReference>
<dbReference type="GO" id="GO:0000976">
    <property type="term" value="F:transcription cis-regulatory region binding"/>
    <property type="evidence" value="ECO:0007669"/>
    <property type="project" value="TreeGrafter"/>
</dbReference>
<sequence length="341" mass="37316">MTVSVRHVARRARVSIGTVSNVLNRPEIVAPATLVKVQQAMDELGFVSSSFAKKINSSNSKTLALLLPDVSNPLFTEIARGAEDAANQNGYSLFLCNHDHSHEKERKYIQTLAGQNVQGIMIWPTRGKTDNLDFLRSNNIAVTLIDTNRYFDVHCSAKVDGIRGGHVAIGHLVDLGHRDITYVYENTINQFIERGEGAKQAAEEMGANLSFIEIPSPTTHGGELGAKKFLDSKSKSSAVFCGNDLIALGFMRGLIEAGIKIPEEISVMGFDDIELAPNALVPLTTVAQDGYQLGYTATELVIQECELPDTHIHQHVLFQPELVERSSTAEHPSIREKISIA</sequence>
<dbReference type="InterPro" id="IPR010982">
    <property type="entry name" value="Lambda_DNA-bd_dom_sf"/>
</dbReference>
<dbReference type="SUPFAM" id="SSF53822">
    <property type="entry name" value="Periplasmic binding protein-like I"/>
    <property type="match status" value="1"/>
</dbReference>
<dbReference type="SUPFAM" id="SSF47413">
    <property type="entry name" value="lambda repressor-like DNA-binding domains"/>
    <property type="match status" value="1"/>
</dbReference>
<feature type="domain" description="HTH lacI-type" evidence="4">
    <location>
        <begin position="3"/>
        <end position="57"/>
    </location>
</feature>
<dbReference type="CDD" id="cd01392">
    <property type="entry name" value="HTH_LacI"/>
    <property type="match status" value="1"/>
</dbReference>
<dbReference type="PROSITE" id="PS50932">
    <property type="entry name" value="HTH_LACI_2"/>
    <property type="match status" value="1"/>
</dbReference>
<organism evidence="5">
    <name type="scientific">freshwater metagenome</name>
    <dbReference type="NCBI Taxonomy" id="449393"/>
    <lineage>
        <taxon>unclassified sequences</taxon>
        <taxon>metagenomes</taxon>
        <taxon>ecological metagenomes</taxon>
    </lineage>
</organism>
<evidence type="ECO:0000256" key="1">
    <source>
        <dbReference type="ARBA" id="ARBA00023015"/>
    </source>
</evidence>
<dbReference type="Gene3D" id="3.40.50.2300">
    <property type="match status" value="2"/>
</dbReference>